<evidence type="ECO:0000313" key="14">
    <source>
        <dbReference type="EMBL" id="MBP0683167.1"/>
    </source>
</evidence>
<feature type="transmembrane region" description="Helical" evidence="9">
    <location>
        <begin position="53"/>
        <end position="74"/>
    </location>
</feature>
<dbReference type="EMBL" id="JAGIZI010000010">
    <property type="protein sequence ID" value="MBP0683167.1"/>
    <property type="molecule type" value="Genomic_DNA"/>
</dbReference>
<dbReference type="EMBL" id="QTBD01000007">
    <property type="protein sequence ID" value="REQ57456.1"/>
    <property type="molecule type" value="Genomic_DNA"/>
</dbReference>
<accession>A0A0E7XKA3</accession>
<keyword evidence="3" id="KW-0813">Transport</keyword>
<reference evidence="14 24" key="8">
    <citation type="submission" date="2021-03" db="EMBL/GenBank/DDBJ databases">
        <title>Whole Genome Sequencing of Mycobacterium tuberculosis clinical isolates from Arunachal Pradesh, India.</title>
        <authorList>
            <person name="Singh S."/>
            <person name="Mudliar S.R."/>
            <person name="Kulsum U."/>
            <person name="Rufai S.B."/>
            <person name="Singh P.K."/>
            <person name="Umpo M."/>
            <person name="Nyori M."/>
        </authorList>
    </citation>
    <scope>NUCLEOTIDE SEQUENCE [LARGE SCALE GENOMIC DNA]</scope>
    <source>
        <strain evidence="14 24">OMICS/BPL/0142/20/SP</strain>
    </source>
</reference>
<evidence type="ECO:0000256" key="4">
    <source>
        <dbReference type="ARBA" id="ARBA00022475"/>
    </source>
</evidence>
<evidence type="ECO:0000313" key="18">
    <source>
        <dbReference type="Proteomes" id="UP000048289"/>
    </source>
</evidence>
<proteinExistence type="inferred from homology"/>
<feature type="transmembrane region" description="Helical" evidence="9">
    <location>
        <begin position="206"/>
        <end position="223"/>
    </location>
</feature>
<comment type="similarity">
    <text evidence="2">Belongs to the major facilitator superfamily. EmrB family.</text>
</comment>
<feature type="transmembrane region" description="Helical" evidence="9">
    <location>
        <begin position="467"/>
        <end position="485"/>
    </location>
</feature>
<evidence type="ECO:0000256" key="1">
    <source>
        <dbReference type="ARBA" id="ARBA00004651"/>
    </source>
</evidence>
<dbReference type="FunFam" id="1.20.1720.10:FF:000021">
    <property type="entry name" value="Drug resistance transporter, EmrB/QacA subfamily"/>
    <property type="match status" value="1"/>
</dbReference>
<feature type="transmembrane region" description="Helical" evidence="9">
    <location>
        <begin position="235"/>
        <end position="254"/>
    </location>
</feature>
<evidence type="ECO:0000256" key="9">
    <source>
        <dbReference type="SAM" id="Phobius"/>
    </source>
</evidence>
<evidence type="ECO:0000313" key="19">
    <source>
        <dbReference type="Proteomes" id="UP000049023"/>
    </source>
</evidence>
<dbReference type="Proteomes" id="UP000256381">
    <property type="component" value="Unassembled WGS sequence"/>
</dbReference>
<feature type="transmembrane region" description="Helical" evidence="9">
    <location>
        <begin position="143"/>
        <end position="162"/>
    </location>
</feature>
<dbReference type="EMBL" id="CFOE01000219">
    <property type="protein sequence ID" value="CFE39536.1"/>
    <property type="molecule type" value="Genomic_DNA"/>
</dbReference>
<dbReference type="RefSeq" id="WP_003898791.1">
    <property type="nucleotide sequence ID" value="NZ_AP017901.1"/>
</dbReference>
<feature type="compositionally biased region" description="Low complexity" evidence="8">
    <location>
        <begin position="526"/>
        <end position="540"/>
    </location>
</feature>
<comment type="subcellular location">
    <subcellularLocation>
        <location evidence="1">Cell membrane</location>
        <topology evidence="1">Multi-pass membrane protein</topology>
    </subcellularLocation>
</comment>
<feature type="transmembrane region" description="Helical" evidence="9">
    <location>
        <begin position="20"/>
        <end position="41"/>
    </location>
</feature>
<keyword evidence="7 9" id="KW-0472">Membrane</keyword>
<dbReference type="AlphaFoldDB" id="A0A0E7XKA3"/>
<dbReference type="PROSITE" id="PS50850">
    <property type="entry name" value="MFS"/>
    <property type="match status" value="1"/>
</dbReference>
<evidence type="ECO:0000313" key="24">
    <source>
        <dbReference type="Proteomes" id="UP000671119"/>
    </source>
</evidence>
<gene>
    <name evidence="11" type="primary">bmr3_2</name>
    <name evidence="15" type="synonym">bmr3_1</name>
    <name evidence="15" type="ORF">A4S10_01330</name>
    <name evidence="17" type="ORF">DKC2_1332</name>
    <name evidence="16" type="ORF">DSJ38_00550</name>
    <name evidence="11" type="ORF">ERS007681_01916</name>
    <name evidence="12" type="ORF">ERS027661_02347</name>
    <name evidence="13" type="ORF">ERS094118_01895</name>
    <name evidence="14" type="ORF">J8J21_08535</name>
</gene>
<name>A0A0E7XKA3_MYCTX</name>
<evidence type="ECO:0000313" key="20">
    <source>
        <dbReference type="Proteomes" id="UP000050139"/>
    </source>
</evidence>
<dbReference type="Proteomes" id="UP000048289">
    <property type="component" value="Unassembled WGS sequence"/>
</dbReference>
<reference evidence="16" key="6">
    <citation type="submission" date="2018-07" db="EMBL/GenBank/DDBJ databases">
        <authorList>
            <person name="Shah S."/>
            <person name="Brown T."/>
            <person name="Auld S."/>
            <person name="Bratton K."/>
            <person name="Narechania A."/>
            <person name="Mathema B."/>
            <person name="Gandhi N."/>
        </authorList>
    </citation>
    <scope>NUCLEOTIDE SEQUENCE</scope>
    <source>
        <strain evidence="16">32301_S10</strain>
    </source>
</reference>
<dbReference type="GO" id="GO:0005886">
    <property type="term" value="C:plasma membrane"/>
    <property type="evidence" value="ECO:0007669"/>
    <property type="project" value="UniProtKB-SubCell"/>
</dbReference>
<dbReference type="InterPro" id="IPR011701">
    <property type="entry name" value="MFS"/>
</dbReference>
<feature type="domain" description="Major facilitator superfamily (MFS) profile" evidence="10">
    <location>
        <begin position="20"/>
        <end position="489"/>
    </location>
</feature>
<evidence type="ECO:0000313" key="22">
    <source>
        <dbReference type="Proteomes" id="UP000256381"/>
    </source>
</evidence>
<dbReference type="OMA" id="HKLHNNL"/>
<sequence>MTTAIRRAAGSSYFRNPWPALWAMMVGFFMIMLDSTVVAIANPTIMAQLRIGYATVVWVTSAYLLAYAVPMLVAGRLGDRFGPKNLYLIGLGVFTVASLGCGLSSGAGMLIAARVVQGVGAGLLTPQTLSTITRIFPAHRRGVALGAWGTVASVASLVGPLAGGALVDSMGWEWIFFVNVPVGVIGLILAAYLIPALPHHPHRFDWFGVGLSGAGMFLIVFGLQQGQSANWQPWIWAVIVGGIGFMSLFVYWQARNAREPLIPLEVFNDRNFSLSNLRIAIIAFAGTGMMLPVTFYAQAVCGLSPTHTAVLFAPTAIVGGVLAPFVGMIIDRSHPLCVLGFGFSVLAIAMTWLLCEMAPGTPIWRLVLPFIALGVAGAFVWSPLTVTATRNLRPHLAGASSGVFNAVRQLGAVLGSASMAAFMTSRIAAEMPGGVDALTGPAGQDATVLQLPEFVREPFAAAMSQSMLLPAFVALFGIVAALFLVDFTGAAVAKEPLPESDGDADDDDYVEYILRREPEEDCDTQPLRASRPAAAAASRSGAGGPLAVSWSTSAQGMPPGPPGRRAWQADTESTAPSAL</sequence>
<evidence type="ECO:0000259" key="10">
    <source>
        <dbReference type="PROSITE" id="PS50850"/>
    </source>
</evidence>
<dbReference type="Proteomes" id="UP000049023">
    <property type="component" value="Unassembled WGS sequence"/>
</dbReference>
<dbReference type="GO" id="GO:0022857">
    <property type="term" value="F:transmembrane transporter activity"/>
    <property type="evidence" value="ECO:0007669"/>
    <property type="project" value="InterPro"/>
</dbReference>
<evidence type="ECO:0000313" key="23">
    <source>
        <dbReference type="Proteomes" id="UP000300237"/>
    </source>
</evidence>
<evidence type="ECO:0000313" key="11">
    <source>
        <dbReference type="EMBL" id="CFE39536.1"/>
    </source>
</evidence>
<evidence type="ECO:0000313" key="21">
    <source>
        <dbReference type="Proteomes" id="UP000189452"/>
    </source>
</evidence>
<dbReference type="Proteomes" id="UP000671119">
    <property type="component" value="Unassembled WGS sequence"/>
</dbReference>
<dbReference type="Proteomes" id="UP000300237">
    <property type="component" value="Chromosome"/>
</dbReference>
<dbReference type="Pfam" id="PF07690">
    <property type="entry name" value="MFS_1"/>
    <property type="match status" value="1"/>
</dbReference>
<evidence type="ECO:0000256" key="6">
    <source>
        <dbReference type="ARBA" id="ARBA00022989"/>
    </source>
</evidence>
<dbReference type="InterPro" id="IPR020846">
    <property type="entry name" value="MFS_dom"/>
</dbReference>
<reference evidence="15 21" key="3">
    <citation type="submission" date="2016-04" db="EMBL/GenBank/DDBJ databases">
        <authorList>
            <person name="Bigi M."/>
            <person name="Bigi F."/>
            <person name="Soria M.A."/>
        </authorList>
    </citation>
    <scope>NUCLEOTIDE SEQUENCE [LARGE SCALE GENOMIC DNA]</scope>
    <source>
        <strain evidence="15 21">6548</strain>
    </source>
</reference>
<reference evidence="15 21" key="5">
    <citation type="submission" date="2017-02" db="EMBL/GenBank/DDBJ databases">
        <title>Protein polymorphisms may explain contrasting epidemiological fitness of two variants of a multidrug-resistant Mycobacterium tuberculosis strain.</title>
        <authorList>
            <person name="Bigi M.M."/>
            <person name="Lopez B."/>
            <person name="Blanco F.C."/>
            <person name="Sasiain M.C."/>
            <person name="De La Barrera S."/>
            <person name="Ritacco V."/>
            <person name="Bigi F."/>
            <person name="Soria M.A."/>
        </authorList>
    </citation>
    <scope>NUCLEOTIDE SEQUENCE [LARGE SCALE GENOMIC DNA]</scope>
    <source>
        <strain evidence="15 21">6548</strain>
    </source>
</reference>
<dbReference type="EMBL" id="COPH01000012">
    <property type="protein sequence ID" value="CLW09845.1"/>
    <property type="molecule type" value="Genomic_DNA"/>
</dbReference>
<feature type="transmembrane region" description="Helical" evidence="9">
    <location>
        <begin position="86"/>
        <end position="113"/>
    </location>
</feature>
<feature type="transmembrane region" description="Helical" evidence="9">
    <location>
        <begin position="275"/>
        <end position="297"/>
    </location>
</feature>
<evidence type="ECO:0000256" key="5">
    <source>
        <dbReference type="ARBA" id="ARBA00022692"/>
    </source>
</evidence>
<dbReference type="Proteomes" id="UP000050139">
    <property type="component" value="Unassembled WGS sequence"/>
</dbReference>
<reference evidence="16 22" key="4">
    <citation type="journal article" date="2017" name="N. Engl. J. Med.">
        <title>Transmission of Extensively Drug-Resistant Tuberculosis in South Africa.</title>
        <authorList>
            <person name="Shah N.S."/>
            <person name="Auld S.C."/>
            <person name="Brust J.C."/>
            <person name="Mathema B."/>
            <person name="Ismail N."/>
            <person name="Moodley P."/>
            <person name="Mlisana K."/>
            <person name="Allana S."/>
            <person name="Campbell A."/>
            <person name="Mthiyane T."/>
            <person name="Morris N."/>
            <person name="Mpangase P."/>
            <person name="van der Meulen H."/>
            <person name="Omar S.V."/>
            <person name="Brown T.S."/>
            <person name="Narechania A."/>
            <person name="Shaskina E."/>
            <person name="Kapwata T."/>
            <person name="Kreiswirth B."/>
            <person name="Gandhi N.R."/>
        </authorList>
    </citation>
    <scope>NUCLEOTIDE SEQUENCE [LARGE SCALE GENOMIC DNA]</scope>
    <source>
        <strain evidence="16 22">32301_S10</strain>
    </source>
</reference>
<evidence type="ECO:0000256" key="2">
    <source>
        <dbReference type="ARBA" id="ARBA00008537"/>
    </source>
</evidence>
<feature type="region of interest" description="Disordered" evidence="8">
    <location>
        <begin position="516"/>
        <end position="579"/>
    </location>
</feature>
<dbReference type="InterPro" id="IPR004638">
    <property type="entry name" value="EmrB-like"/>
</dbReference>
<dbReference type="SMR" id="A0A0E7XKA3"/>
<dbReference type="InterPro" id="IPR036259">
    <property type="entry name" value="MFS_trans_sf"/>
</dbReference>
<organism evidence="11 18">
    <name type="scientific">Mycobacterium tuberculosis</name>
    <dbReference type="NCBI Taxonomy" id="1773"/>
    <lineage>
        <taxon>Bacteria</taxon>
        <taxon>Bacillati</taxon>
        <taxon>Actinomycetota</taxon>
        <taxon>Actinomycetes</taxon>
        <taxon>Mycobacteriales</taxon>
        <taxon>Mycobacteriaceae</taxon>
        <taxon>Mycobacterium</taxon>
        <taxon>Mycobacterium tuberculosis complex</taxon>
    </lineage>
</organism>
<feature type="transmembrane region" description="Helical" evidence="9">
    <location>
        <begin position="366"/>
        <end position="389"/>
    </location>
</feature>
<dbReference type="EMBL" id="CNFU01000487">
    <property type="protein sequence ID" value="CKR93325.1"/>
    <property type="molecule type" value="Genomic_DNA"/>
</dbReference>
<evidence type="ECO:0000313" key="16">
    <source>
        <dbReference type="EMBL" id="REQ57456.1"/>
    </source>
</evidence>
<evidence type="ECO:0000313" key="15">
    <source>
        <dbReference type="EMBL" id="OMH59167.1"/>
    </source>
</evidence>
<dbReference type="EMBL" id="LWDQ01000001">
    <property type="protein sequence ID" value="OMH59167.1"/>
    <property type="molecule type" value="Genomic_DNA"/>
</dbReference>
<keyword evidence="6 9" id="KW-1133">Transmembrane helix</keyword>
<dbReference type="SUPFAM" id="SSF103473">
    <property type="entry name" value="MFS general substrate transporter"/>
    <property type="match status" value="1"/>
</dbReference>
<dbReference type="Gene3D" id="1.20.1720.10">
    <property type="entry name" value="Multidrug resistance protein D"/>
    <property type="match status" value="1"/>
</dbReference>
<evidence type="ECO:0000256" key="8">
    <source>
        <dbReference type="SAM" id="MobiDB-lite"/>
    </source>
</evidence>
<dbReference type="Proteomes" id="UP000189452">
    <property type="component" value="Chromosome"/>
</dbReference>
<evidence type="ECO:0000313" key="13">
    <source>
        <dbReference type="EMBL" id="CLW09845.1"/>
    </source>
</evidence>
<dbReference type="PANTHER" id="PTHR42718:SF42">
    <property type="entry name" value="EXPORT PROTEIN"/>
    <property type="match status" value="1"/>
</dbReference>
<dbReference type="EMBL" id="LR027516">
    <property type="protein sequence ID" value="VCU49510.1"/>
    <property type="molecule type" value="Genomic_DNA"/>
</dbReference>
<reference evidence="13 20" key="1">
    <citation type="submission" date="2015-03" db="EMBL/GenBank/DDBJ databases">
        <authorList>
            <consortium name="Pathogen Informatics"/>
            <person name="Murphy D."/>
        </authorList>
    </citation>
    <scope>NUCLEOTIDE SEQUENCE [LARGE SCALE GENOMIC DNA]</scope>
    <source>
        <strain evidence="13 20">0268S</strain>
    </source>
</reference>
<feature type="transmembrane region" description="Helical" evidence="9">
    <location>
        <begin position="309"/>
        <end position="329"/>
    </location>
</feature>
<dbReference type="CDD" id="cd17321">
    <property type="entry name" value="MFS_MMR_MDR_like"/>
    <property type="match status" value="1"/>
</dbReference>
<feature type="transmembrane region" description="Helical" evidence="9">
    <location>
        <begin position="336"/>
        <end position="354"/>
    </location>
</feature>
<feature type="compositionally biased region" description="Polar residues" evidence="8">
    <location>
        <begin position="570"/>
        <end position="579"/>
    </location>
</feature>
<feature type="transmembrane region" description="Helical" evidence="9">
    <location>
        <begin position="174"/>
        <end position="194"/>
    </location>
</feature>
<dbReference type="PANTHER" id="PTHR42718">
    <property type="entry name" value="MAJOR FACILITATOR SUPERFAMILY MULTIDRUG TRANSPORTER MFSC"/>
    <property type="match status" value="1"/>
</dbReference>
<keyword evidence="5 9" id="KW-0812">Transmembrane</keyword>
<dbReference type="NCBIfam" id="TIGR00711">
    <property type="entry name" value="efflux_EmrB"/>
    <property type="match status" value="1"/>
</dbReference>
<evidence type="ECO:0000256" key="7">
    <source>
        <dbReference type="ARBA" id="ARBA00023136"/>
    </source>
</evidence>
<protein>
    <submittedName>
        <fullName evidence="17">Drug-transport integral membrane protein</fullName>
    </submittedName>
    <submittedName>
        <fullName evidence="14">MFS transporter</fullName>
    </submittedName>
    <submittedName>
        <fullName evidence="16">MFS-type drug transporter</fullName>
    </submittedName>
    <submittedName>
        <fullName evidence="11">Multidrug ABC transporter</fullName>
    </submittedName>
    <submittedName>
        <fullName evidence="15">Multidrug resistance protein 3</fullName>
    </submittedName>
</protein>
<reference evidence="18 19" key="2">
    <citation type="submission" date="2015-03" db="EMBL/GenBank/DDBJ databases">
        <authorList>
            <consortium name="Pathogen Informatics"/>
        </authorList>
    </citation>
    <scope>NUCLEOTIDE SEQUENCE [LARGE SCALE GENOMIC DNA]</scope>
    <source>
        <strain evidence="12 19">Bir 187</strain>
        <strain evidence="11 18">G09901357</strain>
    </source>
</reference>
<reference evidence="17 23" key="7">
    <citation type="submission" date="2018-08" db="EMBL/GenBank/DDBJ databases">
        <authorList>
            <person name="Fokvardsen B D."/>
            <person name="Norman A."/>
        </authorList>
    </citation>
    <scope>NUCLEOTIDE SEQUENCE [LARGE SCALE GENOMIC DNA]</scope>
    <source>
        <strain evidence="17 23">DKC2</strain>
    </source>
</reference>
<evidence type="ECO:0000313" key="12">
    <source>
        <dbReference type="EMBL" id="CKR93325.1"/>
    </source>
</evidence>
<keyword evidence="4" id="KW-1003">Cell membrane</keyword>
<evidence type="ECO:0000313" key="17">
    <source>
        <dbReference type="EMBL" id="VCU49510.1"/>
    </source>
</evidence>
<evidence type="ECO:0000256" key="3">
    <source>
        <dbReference type="ARBA" id="ARBA00022448"/>
    </source>
</evidence>
<dbReference type="Gene3D" id="1.20.1250.20">
    <property type="entry name" value="MFS general substrate transporter like domains"/>
    <property type="match status" value="1"/>
</dbReference>